<comment type="caution">
    <text evidence="2">The sequence shown here is derived from an EMBL/GenBank/DDBJ whole genome shotgun (WGS) entry which is preliminary data.</text>
</comment>
<feature type="transmembrane region" description="Helical" evidence="1">
    <location>
        <begin position="61"/>
        <end position="81"/>
    </location>
</feature>
<name>A0A1J5SSJ8_9ZZZZ</name>
<proteinExistence type="predicted"/>
<organism evidence="2">
    <name type="scientific">mine drainage metagenome</name>
    <dbReference type="NCBI Taxonomy" id="410659"/>
    <lineage>
        <taxon>unclassified sequences</taxon>
        <taxon>metagenomes</taxon>
        <taxon>ecological metagenomes</taxon>
    </lineage>
</organism>
<keyword evidence="1" id="KW-0472">Membrane</keyword>
<protein>
    <submittedName>
        <fullName evidence="2">Uncharacterized protein</fullName>
    </submittedName>
</protein>
<feature type="transmembrane region" description="Helical" evidence="1">
    <location>
        <begin position="21"/>
        <end position="41"/>
    </location>
</feature>
<dbReference type="EMBL" id="MLJW01000021">
    <property type="protein sequence ID" value="OIR10963.1"/>
    <property type="molecule type" value="Genomic_DNA"/>
</dbReference>
<reference evidence="2" key="1">
    <citation type="submission" date="2016-10" db="EMBL/GenBank/DDBJ databases">
        <title>Sequence of Gallionella enrichment culture.</title>
        <authorList>
            <person name="Poehlein A."/>
            <person name="Muehling M."/>
            <person name="Daniel R."/>
        </authorList>
    </citation>
    <scope>NUCLEOTIDE SEQUENCE</scope>
</reference>
<sequence>MKNWMQDLLKRIKEDLAKAHKSWTMWVNGMVTTLSGAWLYLLANPDALQQIQAAVPDLQQYMSAKVYASITAALGIVNLILRIKTSGRLAEK</sequence>
<gene>
    <name evidence="2" type="ORF">GALL_71340</name>
</gene>
<accession>A0A1J5SSJ8</accession>
<keyword evidence="1" id="KW-0812">Transmembrane</keyword>
<evidence type="ECO:0000256" key="1">
    <source>
        <dbReference type="SAM" id="Phobius"/>
    </source>
</evidence>
<dbReference type="AlphaFoldDB" id="A0A1J5SSJ8"/>
<keyword evidence="1" id="KW-1133">Transmembrane helix</keyword>
<evidence type="ECO:0000313" key="2">
    <source>
        <dbReference type="EMBL" id="OIR10963.1"/>
    </source>
</evidence>